<comment type="caution">
    <text evidence="1">The sequence shown here is derived from an EMBL/GenBank/DDBJ whole genome shotgun (WGS) entry which is preliminary data.</text>
</comment>
<organism evidence="1 2">
    <name type="scientific">Mucilaginibacter defluvii</name>
    <dbReference type="NCBI Taxonomy" id="1196019"/>
    <lineage>
        <taxon>Bacteria</taxon>
        <taxon>Pseudomonadati</taxon>
        <taxon>Bacteroidota</taxon>
        <taxon>Sphingobacteriia</taxon>
        <taxon>Sphingobacteriales</taxon>
        <taxon>Sphingobacteriaceae</taxon>
        <taxon>Mucilaginibacter</taxon>
    </lineage>
</organism>
<reference evidence="2" key="1">
    <citation type="journal article" date="2019" name="Int. J. Syst. Evol. Microbiol.">
        <title>The Global Catalogue of Microorganisms (GCM) 10K type strain sequencing project: providing services to taxonomists for standard genome sequencing and annotation.</title>
        <authorList>
            <consortium name="The Broad Institute Genomics Platform"/>
            <consortium name="The Broad Institute Genome Sequencing Center for Infectious Disease"/>
            <person name="Wu L."/>
            <person name="Ma J."/>
        </authorList>
    </citation>
    <scope>NUCLEOTIDE SEQUENCE [LARGE SCALE GENOMIC DNA]</scope>
    <source>
        <strain evidence="2">JCM 18283</strain>
    </source>
</reference>
<proteinExistence type="predicted"/>
<evidence type="ECO:0008006" key="3">
    <source>
        <dbReference type="Google" id="ProtNLM"/>
    </source>
</evidence>
<name>A0ABP9GD54_9SPHI</name>
<accession>A0ABP9GD54</accession>
<dbReference type="Gene3D" id="3.10.180.10">
    <property type="entry name" value="2,3-Dihydroxybiphenyl 1,2-Dioxygenase, domain 1"/>
    <property type="match status" value="1"/>
</dbReference>
<protein>
    <recommendedName>
        <fullName evidence="3">Glyoxalase</fullName>
    </recommendedName>
</protein>
<dbReference type="InterPro" id="IPR029068">
    <property type="entry name" value="Glyas_Bleomycin-R_OHBP_Dase"/>
</dbReference>
<keyword evidence="2" id="KW-1185">Reference proteome</keyword>
<sequence length="120" mass="13903">MAPATVSIRPFIGAKDFEQSKAFYRELGFEEHSIDAKMSLLQLNGLAFYLQDYYAKEWVENTMTFFEVKSAAEWFEHLQGLDLENKYPGVKLVPLRHEQWGQECMVLDPAGVLIHFGNFH</sequence>
<dbReference type="Proteomes" id="UP001501436">
    <property type="component" value="Unassembled WGS sequence"/>
</dbReference>
<dbReference type="RefSeq" id="WP_345333449.1">
    <property type="nucleotide sequence ID" value="NZ_BAABJI010000004.1"/>
</dbReference>
<evidence type="ECO:0000313" key="1">
    <source>
        <dbReference type="EMBL" id="GAA4927946.1"/>
    </source>
</evidence>
<dbReference type="SUPFAM" id="SSF54593">
    <property type="entry name" value="Glyoxalase/Bleomycin resistance protein/Dihydroxybiphenyl dioxygenase"/>
    <property type="match status" value="1"/>
</dbReference>
<evidence type="ECO:0000313" key="2">
    <source>
        <dbReference type="Proteomes" id="UP001501436"/>
    </source>
</evidence>
<dbReference type="EMBL" id="BAABJI010000004">
    <property type="protein sequence ID" value="GAA4927946.1"/>
    <property type="molecule type" value="Genomic_DNA"/>
</dbReference>
<gene>
    <name evidence="1" type="ORF">GCM10023313_35670</name>
</gene>